<organism evidence="2 3">
    <name type="scientific">Dentipellis fragilis</name>
    <dbReference type="NCBI Taxonomy" id="205917"/>
    <lineage>
        <taxon>Eukaryota</taxon>
        <taxon>Fungi</taxon>
        <taxon>Dikarya</taxon>
        <taxon>Basidiomycota</taxon>
        <taxon>Agaricomycotina</taxon>
        <taxon>Agaricomycetes</taxon>
        <taxon>Russulales</taxon>
        <taxon>Hericiaceae</taxon>
        <taxon>Dentipellis</taxon>
    </lineage>
</organism>
<feature type="compositionally biased region" description="Basic and acidic residues" evidence="1">
    <location>
        <begin position="206"/>
        <end position="215"/>
    </location>
</feature>
<protein>
    <submittedName>
        <fullName evidence="2">Uncharacterized protein</fullName>
    </submittedName>
</protein>
<dbReference type="AlphaFoldDB" id="A0A4Y9XWE9"/>
<keyword evidence="3" id="KW-1185">Reference proteome</keyword>
<feature type="compositionally biased region" description="Acidic residues" evidence="1">
    <location>
        <begin position="216"/>
        <end position="232"/>
    </location>
</feature>
<comment type="caution">
    <text evidence="2">The sequence shown here is derived from an EMBL/GenBank/DDBJ whole genome shotgun (WGS) entry which is preliminary data.</text>
</comment>
<feature type="region of interest" description="Disordered" evidence="1">
    <location>
        <begin position="124"/>
        <end position="243"/>
    </location>
</feature>
<proteinExistence type="predicted"/>
<name>A0A4Y9XWE9_9AGAM</name>
<gene>
    <name evidence="2" type="ORF">EVG20_g10357</name>
</gene>
<dbReference type="Proteomes" id="UP000298327">
    <property type="component" value="Unassembled WGS sequence"/>
</dbReference>
<sequence length="277" mass="29978">MLGCAQRCGVDVAQFPMPTFAALAGAPKSWSTSRRNPCTSTDDARAAHRRARLTMCCHPAPRNVNPGSPENEMMTYRHIPCQTCAAPNDVQHPCSNALSTMSTTRRGGEDSEKSDLPWLLFLPAAPTAVGPNPPAAQSSSKENQKPDKSCPTSSSKGKRSHPSDAAASQSRKRMKQVGVSRCSVDRTLVGSSNNTHAMMATVPHSLKYERDKSDEVVPDSEEDMPQDDDDDDSATKPDWDSDEEIKNMKAMIEDITHAASVRILVSPQPIASDPGYV</sequence>
<accession>A0A4Y9XWE9</accession>
<dbReference type="EMBL" id="SEOQ01001235">
    <property type="protein sequence ID" value="TFY52889.1"/>
    <property type="molecule type" value="Genomic_DNA"/>
</dbReference>
<feature type="compositionally biased region" description="Basic and acidic residues" evidence="1">
    <location>
        <begin position="233"/>
        <end position="243"/>
    </location>
</feature>
<evidence type="ECO:0000313" key="3">
    <source>
        <dbReference type="Proteomes" id="UP000298327"/>
    </source>
</evidence>
<evidence type="ECO:0000256" key="1">
    <source>
        <dbReference type="SAM" id="MobiDB-lite"/>
    </source>
</evidence>
<reference evidence="2 3" key="1">
    <citation type="submission" date="2019-02" db="EMBL/GenBank/DDBJ databases">
        <title>Genome sequencing of the rare red list fungi Dentipellis fragilis.</title>
        <authorList>
            <person name="Buettner E."/>
            <person name="Kellner H."/>
        </authorList>
    </citation>
    <scope>NUCLEOTIDE SEQUENCE [LARGE SCALE GENOMIC DNA]</scope>
    <source>
        <strain evidence="2 3">DSM 105465</strain>
    </source>
</reference>
<evidence type="ECO:0000313" key="2">
    <source>
        <dbReference type="EMBL" id="TFY52889.1"/>
    </source>
</evidence>